<protein>
    <submittedName>
        <fullName evidence="1">Uncharacterized protein</fullName>
    </submittedName>
</protein>
<dbReference type="Proteomes" id="UP001054945">
    <property type="component" value="Unassembled WGS sequence"/>
</dbReference>
<accession>A0AAV4TSJ0</accession>
<reference evidence="1 2" key="1">
    <citation type="submission" date="2021-06" db="EMBL/GenBank/DDBJ databases">
        <title>Caerostris extrusa draft genome.</title>
        <authorList>
            <person name="Kono N."/>
            <person name="Arakawa K."/>
        </authorList>
    </citation>
    <scope>NUCLEOTIDE SEQUENCE [LARGE SCALE GENOMIC DNA]</scope>
</reference>
<dbReference type="EMBL" id="BPLR01011713">
    <property type="protein sequence ID" value="GIY48416.1"/>
    <property type="molecule type" value="Genomic_DNA"/>
</dbReference>
<gene>
    <name evidence="1" type="ORF">CEXT_159821</name>
</gene>
<organism evidence="1 2">
    <name type="scientific">Caerostris extrusa</name>
    <name type="common">Bark spider</name>
    <name type="synonym">Caerostris bankana</name>
    <dbReference type="NCBI Taxonomy" id="172846"/>
    <lineage>
        <taxon>Eukaryota</taxon>
        <taxon>Metazoa</taxon>
        <taxon>Ecdysozoa</taxon>
        <taxon>Arthropoda</taxon>
        <taxon>Chelicerata</taxon>
        <taxon>Arachnida</taxon>
        <taxon>Araneae</taxon>
        <taxon>Araneomorphae</taxon>
        <taxon>Entelegynae</taxon>
        <taxon>Araneoidea</taxon>
        <taxon>Araneidae</taxon>
        <taxon>Caerostris</taxon>
    </lineage>
</organism>
<proteinExistence type="predicted"/>
<evidence type="ECO:0000313" key="1">
    <source>
        <dbReference type="EMBL" id="GIY48416.1"/>
    </source>
</evidence>
<comment type="caution">
    <text evidence="1">The sequence shown here is derived from an EMBL/GenBank/DDBJ whole genome shotgun (WGS) entry which is preliminary data.</text>
</comment>
<dbReference type="AlphaFoldDB" id="A0AAV4TSJ0"/>
<sequence>MHIGRKLALLFTKEPQILEMKLCRSPTRRERWRVREQLNGTRTSFPVICSSVNGISFPHRRTDQWMFVFPRDHNHSSLLQTSNARIDGVLLA</sequence>
<evidence type="ECO:0000313" key="2">
    <source>
        <dbReference type="Proteomes" id="UP001054945"/>
    </source>
</evidence>
<keyword evidence="2" id="KW-1185">Reference proteome</keyword>
<name>A0AAV4TSJ0_CAEEX</name>